<reference evidence="2 3" key="1">
    <citation type="submission" date="2019-03" db="EMBL/GenBank/DDBJ databases">
        <title>Genomic Encyclopedia of Type Strains, Phase IV (KMG-IV): sequencing the most valuable type-strain genomes for metagenomic binning, comparative biology and taxonomic classification.</title>
        <authorList>
            <person name="Goeker M."/>
        </authorList>
    </citation>
    <scope>NUCLEOTIDE SEQUENCE [LARGE SCALE GENOMIC DNA]</scope>
    <source>
        <strain evidence="2 3">DSM 26377</strain>
    </source>
</reference>
<accession>A0A4R7PCR7</accession>
<organism evidence="2 3">
    <name type="scientific">Panacagrimonas perspica</name>
    <dbReference type="NCBI Taxonomy" id="381431"/>
    <lineage>
        <taxon>Bacteria</taxon>
        <taxon>Pseudomonadati</taxon>
        <taxon>Pseudomonadota</taxon>
        <taxon>Gammaproteobacteria</taxon>
        <taxon>Nevskiales</taxon>
        <taxon>Nevskiaceae</taxon>
        <taxon>Panacagrimonas</taxon>
    </lineage>
</organism>
<sequence>MPIYRQLDPKQIHDTASMLERRISERFTGSGLSHVARELVAIAQETQSRIEALRSPHWGLRIGAWTAVLALVGIAVVAPVFVQVKDEVGGIIDLMQGLEAGINNLVFVAIAVWFLVTFESRPKRKAALAALHELRSIAHIIDMHQLTKDPEHALTRRMDTASSPQRVMSRFELSRYLDYCSEMLSITSKLAAVYAQYLNDSMVLDAVNDVETLTDGLSQKIWQKIMILDSIGGGEPPAS</sequence>
<protein>
    <submittedName>
        <fullName evidence="2">Uncharacterized protein</fullName>
    </submittedName>
</protein>
<comment type="caution">
    <text evidence="2">The sequence shown here is derived from an EMBL/GenBank/DDBJ whole genome shotgun (WGS) entry which is preliminary data.</text>
</comment>
<evidence type="ECO:0000256" key="1">
    <source>
        <dbReference type="SAM" id="Phobius"/>
    </source>
</evidence>
<dbReference type="AlphaFoldDB" id="A0A4R7PCR7"/>
<proteinExistence type="predicted"/>
<feature type="transmembrane region" description="Helical" evidence="1">
    <location>
        <begin position="101"/>
        <end position="118"/>
    </location>
</feature>
<dbReference type="EMBL" id="SOBT01000008">
    <property type="protein sequence ID" value="TDU31419.1"/>
    <property type="molecule type" value="Genomic_DNA"/>
</dbReference>
<feature type="transmembrane region" description="Helical" evidence="1">
    <location>
        <begin position="58"/>
        <end position="81"/>
    </location>
</feature>
<keyword evidence="1" id="KW-0472">Membrane</keyword>
<keyword evidence="1" id="KW-0812">Transmembrane</keyword>
<gene>
    <name evidence="2" type="ORF">DFR24_0787</name>
</gene>
<name>A0A4R7PCR7_9GAMM</name>
<evidence type="ECO:0000313" key="3">
    <source>
        <dbReference type="Proteomes" id="UP000295341"/>
    </source>
</evidence>
<dbReference type="RefSeq" id="WP_210772643.1">
    <property type="nucleotide sequence ID" value="NZ_MWIN01000039.1"/>
</dbReference>
<keyword evidence="3" id="KW-1185">Reference proteome</keyword>
<keyword evidence="1" id="KW-1133">Transmembrane helix</keyword>
<evidence type="ECO:0000313" key="2">
    <source>
        <dbReference type="EMBL" id="TDU31419.1"/>
    </source>
</evidence>
<dbReference type="Proteomes" id="UP000295341">
    <property type="component" value="Unassembled WGS sequence"/>
</dbReference>